<reference evidence="1 2" key="1">
    <citation type="submission" date="2023-06" db="EMBL/GenBank/DDBJ databases">
        <authorList>
            <person name="Yushchuk O."/>
            <person name="Binda E."/>
            <person name="Ruckert-Reed C."/>
            <person name="Fedorenko V."/>
            <person name="Kalinowski J."/>
            <person name="Marinelli F."/>
        </authorList>
    </citation>
    <scope>NUCLEOTIDE SEQUENCE [LARGE SCALE GENOMIC DNA]</scope>
    <source>
        <strain evidence="1 2">NRRL 3884</strain>
    </source>
</reference>
<organism evidence="1 2">
    <name type="scientific">Actinoplanes oblitus</name>
    <dbReference type="NCBI Taxonomy" id="3040509"/>
    <lineage>
        <taxon>Bacteria</taxon>
        <taxon>Bacillati</taxon>
        <taxon>Actinomycetota</taxon>
        <taxon>Actinomycetes</taxon>
        <taxon>Micromonosporales</taxon>
        <taxon>Micromonosporaceae</taxon>
        <taxon>Actinoplanes</taxon>
    </lineage>
</organism>
<accession>A0ABY8WLU4</accession>
<sequence>MTEPEAERDPAQHLMLWTDIKRQPDGSQRRTPIPLDAAAAQFAAMIEAGRAAESRLDPEDPDDAVAFSRNRGRVIATLLAELSLRLTPGQGAGAIRGDGAMSELAADIARHLRGPGY</sequence>
<evidence type="ECO:0000313" key="2">
    <source>
        <dbReference type="Proteomes" id="UP001240150"/>
    </source>
</evidence>
<keyword evidence="2" id="KW-1185">Reference proteome</keyword>
<protein>
    <submittedName>
        <fullName evidence="1">Uncharacterized protein</fullName>
    </submittedName>
</protein>
<dbReference type="EMBL" id="CP126980">
    <property type="protein sequence ID" value="WIM97996.1"/>
    <property type="molecule type" value="Genomic_DNA"/>
</dbReference>
<evidence type="ECO:0000313" key="1">
    <source>
        <dbReference type="EMBL" id="WIM97996.1"/>
    </source>
</evidence>
<name>A0ABY8WLU4_9ACTN</name>
<dbReference type="RefSeq" id="WP_284919389.1">
    <property type="nucleotide sequence ID" value="NZ_CP126980.1"/>
</dbReference>
<dbReference type="Proteomes" id="UP001240150">
    <property type="component" value="Chromosome"/>
</dbReference>
<gene>
    <name evidence="1" type="ORF">ACTOB_001564</name>
</gene>
<proteinExistence type="predicted"/>